<dbReference type="STRING" id="1792845.BC343_13990"/>
<evidence type="ECO:0008006" key="3">
    <source>
        <dbReference type="Google" id="ProtNLM"/>
    </source>
</evidence>
<comment type="caution">
    <text evidence="1">The sequence shown here is derived from an EMBL/GenBank/DDBJ whole genome shotgun (WGS) entry which is preliminary data.</text>
</comment>
<dbReference type="RefSeq" id="WP_078350488.1">
    <property type="nucleotide sequence ID" value="NZ_MBTF01000035.1"/>
</dbReference>
<dbReference type="OrthoDB" id="1442826at2"/>
<accession>A0A1S9PAC4</accession>
<dbReference type="AlphaFoldDB" id="A0A1S9PAC4"/>
<proteinExistence type="predicted"/>
<organism evidence="1 2">
    <name type="scientific">Mucilaginibacter pedocola</name>
    <dbReference type="NCBI Taxonomy" id="1792845"/>
    <lineage>
        <taxon>Bacteria</taxon>
        <taxon>Pseudomonadati</taxon>
        <taxon>Bacteroidota</taxon>
        <taxon>Sphingobacteriia</taxon>
        <taxon>Sphingobacteriales</taxon>
        <taxon>Sphingobacteriaceae</taxon>
        <taxon>Mucilaginibacter</taxon>
    </lineage>
</organism>
<dbReference type="EMBL" id="MBTF01000035">
    <property type="protein sequence ID" value="OOQ57881.1"/>
    <property type="molecule type" value="Genomic_DNA"/>
</dbReference>
<reference evidence="1 2" key="1">
    <citation type="submission" date="2016-07" db="EMBL/GenBank/DDBJ databases">
        <title>Genomic analysis of zinc-resistant bacterium Mucilaginibacter pedocola TBZ30.</title>
        <authorList>
            <person name="Huang J."/>
            <person name="Tang J."/>
        </authorList>
    </citation>
    <scope>NUCLEOTIDE SEQUENCE [LARGE SCALE GENOMIC DNA]</scope>
    <source>
        <strain evidence="1 2">TBZ30</strain>
    </source>
</reference>
<protein>
    <recommendedName>
        <fullName evidence="3">Transcriptional regulator</fullName>
    </recommendedName>
</protein>
<sequence length="112" mass="12535">MKARGSVPTTTTSAGLAGYGKLLRRMAKDERLNATHISLFTGLFVHWQRNGFTSPFAVTRKGLMGYSKIASIATYHKCIRELDAYGYIRYQPSYHPKLGSQVHWPAGWEAGE</sequence>
<evidence type="ECO:0000313" key="2">
    <source>
        <dbReference type="Proteomes" id="UP000189739"/>
    </source>
</evidence>
<gene>
    <name evidence="1" type="ORF">BC343_13990</name>
</gene>
<evidence type="ECO:0000313" key="1">
    <source>
        <dbReference type="EMBL" id="OOQ57881.1"/>
    </source>
</evidence>
<name>A0A1S9PAC4_9SPHI</name>
<keyword evidence="2" id="KW-1185">Reference proteome</keyword>
<dbReference type="Proteomes" id="UP000189739">
    <property type="component" value="Unassembled WGS sequence"/>
</dbReference>